<proteinExistence type="predicted"/>
<keyword evidence="1" id="KW-0812">Transmembrane</keyword>
<evidence type="ECO:0000313" key="3">
    <source>
        <dbReference type="Proteomes" id="UP000783390"/>
    </source>
</evidence>
<organism evidence="2 3">
    <name type="scientific">Clostridium moniliforme</name>
    <dbReference type="NCBI Taxonomy" id="39489"/>
    <lineage>
        <taxon>Bacteria</taxon>
        <taxon>Bacillati</taxon>
        <taxon>Bacillota</taxon>
        <taxon>Clostridia</taxon>
        <taxon>Eubacteriales</taxon>
        <taxon>Clostridiaceae</taxon>
        <taxon>Clostridium</taxon>
    </lineage>
</organism>
<accession>A0ABS4EX93</accession>
<feature type="transmembrane region" description="Helical" evidence="1">
    <location>
        <begin position="20"/>
        <end position="44"/>
    </location>
</feature>
<reference evidence="2 3" key="1">
    <citation type="submission" date="2021-03" db="EMBL/GenBank/DDBJ databases">
        <title>Genomic Encyclopedia of Type Strains, Phase IV (KMG-IV): sequencing the most valuable type-strain genomes for metagenomic binning, comparative biology and taxonomic classification.</title>
        <authorList>
            <person name="Goeker M."/>
        </authorList>
    </citation>
    <scope>NUCLEOTIDE SEQUENCE [LARGE SCALE GENOMIC DNA]</scope>
    <source>
        <strain evidence="2 3">DSM 3984</strain>
    </source>
</reference>
<dbReference type="Proteomes" id="UP000783390">
    <property type="component" value="Unassembled WGS sequence"/>
</dbReference>
<comment type="caution">
    <text evidence="2">The sequence shown here is derived from an EMBL/GenBank/DDBJ whole genome shotgun (WGS) entry which is preliminary data.</text>
</comment>
<evidence type="ECO:0000313" key="2">
    <source>
        <dbReference type="EMBL" id="MBP1888620.1"/>
    </source>
</evidence>
<dbReference type="RefSeq" id="WP_209795354.1">
    <property type="nucleotide sequence ID" value="NZ_JAGGJZ010000001.1"/>
</dbReference>
<keyword evidence="1" id="KW-0472">Membrane</keyword>
<sequence length="58" mass="6784">MCTKDVVVKNIMNIVQLDLFTASLLCLLTIIIVSMLFVLPQWAVKADYKRKVNKKFYY</sequence>
<protein>
    <submittedName>
        <fullName evidence="2">Uncharacterized protein</fullName>
    </submittedName>
</protein>
<keyword evidence="1" id="KW-1133">Transmembrane helix</keyword>
<evidence type="ECO:0000256" key="1">
    <source>
        <dbReference type="SAM" id="Phobius"/>
    </source>
</evidence>
<keyword evidence="3" id="KW-1185">Reference proteome</keyword>
<name>A0ABS4EX93_9CLOT</name>
<gene>
    <name evidence="2" type="ORF">J2Z53_000199</name>
</gene>
<dbReference type="EMBL" id="JAGGJZ010000001">
    <property type="protein sequence ID" value="MBP1888620.1"/>
    <property type="molecule type" value="Genomic_DNA"/>
</dbReference>